<sequence length="195" mass="21501">MIAFDRLWGIDPDALPDVLGDLVPPPPRRLSYLTVHDQQFVDRDGLARRVHTRVVVRAEVPGVDRLHITVAAEPTDREFPGSSASSPAGSAGSARTTTPACSTRRSCSAGRCARGDRGRRLHPRHRAHRALDPHRAPLRPQRPELRPAGRLRPGRGPAACAEYRDDEEHALERTRAPHIVCGDVPPGITGIRWSW</sequence>
<protein>
    <submittedName>
        <fullName evidence="2">Uncharacterized protein</fullName>
    </submittedName>
</protein>
<feature type="compositionally biased region" description="Basic residues" evidence="1">
    <location>
        <begin position="119"/>
        <end position="128"/>
    </location>
</feature>
<feature type="compositionally biased region" description="Basic and acidic residues" evidence="1">
    <location>
        <begin position="129"/>
        <end position="147"/>
    </location>
</feature>
<feature type="compositionally biased region" description="Low complexity" evidence="1">
    <location>
        <begin position="148"/>
        <end position="159"/>
    </location>
</feature>
<accession>A0ABW2TGG8</accession>
<keyword evidence="3" id="KW-1185">Reference proteome</keyword>
<dbReference type="Proteomes" id="UP001596512">
    <property type="component" value="Unassembled WGS sequence"/>
</dbReference>
<comment type="caution">
    <text evidence="2">The sequence shown here is derived from an EMBL/GenBank/DDBJ whole genome shotgun (WGS) entry which is preliminary data.</text>
</comment>
<gene>
    <name evidence="2" type="ORF">ACFQV2_03295</name>
</gene>
<organism evidence="2 3">
    <name type="scientific">Actinokineospora soli</name>
    <dbReference type="NCBI Taxonomy" id="1048753"/>
    <lineage>
        <taxon>Bacteria</taxon>
        <taxon>Bacillati</taxon>
        <taxon>Actinomycetota</taxon>
        <taxon>Actinomycetes</taxon>
        <taxon>Pseudonocardiales</taxon>
        <taxon>Pseudonocardiaceae</taxon>
        <taxon>Actinokineospora</taxon>
    </lineage>
</organism>
<evidence type="ECO:0000313" key="2">
    <source>
        <dbReference type="EMBL" id="MFC7612810.1"/>
    </source>
</evidence>
<proteinExistence type="predicted"/>
<dbReference type="EMBL" id="JBHTEY010000004">
    <property type="protein sequence ID" value="MFC7612810.1"/>
    <property type="molecule type" value="Genomic_DNA"/>
</dbReference>
<name>A0ABW2TGG8_9PSEU</name>
<feature type="region of interest" description="Disordered" evidence="1">
    <location>
        <begin position="74"/>
        <end position="159"/>
    </location>
</feature>
<feature type="compositionally biased region" description="Low complexity" evidence="1">
    <location>
        <begin position="80"/>
        <end position="100"/>
    </location>
</feature>
<reference evidence="3" key="1">
    <citation type="journal article" date="2019" name="Int. J. Syst. Evol. Microbiol.">
        <title>The Global Catalogue of Microorganisms (GCM) 10K type strain sequencing project: providing services to taxonomists for standard genome sequencing and annotation.</title>
        <authorList>
            <consortium name="The Broad Institute Genomics Platform"/>
            <consortium name="The Broad Institute Genome Sequencing Center for Infectious Disease"/>
            <person name="Wu L."/>
            <person name="Ma J."/>
        </authorList>
    </citation>
    <scope>NUCLEOTIDE SEQUENCE [LARGE SCALE GENOMIC DNA]</scope>
    <source>
        <strain evidence="3">JCM 17695</strain>
    </source>
</reference>
<evidence type="ECO:0000256" key="1">
    <source>
        <dbReference type="SAM" id="MobiDB-lite"/>
    </source>
</evidence>
<evidence type="ECO:0000313" key="3">
    <source>
        <dbReference type="Proteomes" id="UP001596512"/>
    </source>
</evidence>